<feature type="compositionally biased region" description="Low complexity" evidence="1">
    <location>
        <begin position="210"/>
        <end position="226"/>
    </location>
</feature>
<dbReference type="AlphaFoldDB" id="A0A4U6WZ97"/>
<dbReference type="Proteomes" id="UP000310108">
    <property type="component" value="Unassembled WGS sequence"/>
</dbReference>
<comment type="caution">
    <text evidence="2">The sequence shown here is derived from an EMBL/GenBank/DDBJ whole genome shotgun (WGS) entry which is preliminary data.</text>
</comment>
<gene>
    <name evidence="2" type="ORF">CTA1_3696</name>
</gene>
<feature type="compositionally biased region" description="Pro residues" evidence="1">
    <location>
        <begin position="264"/>
        <end position="281"/>
    </location>
</feature>
<feature type="compositionally biased region" description="Basic and acidic residues" evidence="1">
    <location>
        <begin position="343"/>
        <end position="366"/>
    </location>
</feature>
<dbReference type="OrthoDB" id="4844889at2759"/>
<feature type="compositionally biased region" description="Gly residues" evidence="1">
    <location>
        <begin position="238"/>
        <end position="262"/>
    </location>
</feature>
<evidence type="ECO:0000256" key="1">
    <source>
        <dbReference type="SAM" id="MobiDB-lite"/>
    </source>
</evidence>
<protein>
    <submittedName>
        <fullName evidence="2">Uncharacterized protein</fullName>
    </submittedName>
</protein>
<name>A0A4U6WZ97_9PEZI</name>
<feature type="region of interest" description="Disordered" evidence="1">
    <location>
        <begin position="317"/>
        <end position="366"/>
    </location>
</feature>
<organism evidence="2 3">
    <name type="scientific">Colletotrichum tanaceti</name>
    <dbReference type="NCBI Taxonomy" id="1306861"/>
    <lineage>
        <taxon>Eukaryota</taxon>
        <taxon>Fungi</taxon>
        <taxon>Dikarya</taxon>
        <taxon>Ascomycota</taxon>
        <taxon>Pezizomycotina</taxon>
        <taxon>Sordariomycetes</taxon>
        <taxon>Hypocreomycetidae</taxon>
        <taxon>Glomerellales</taxon>
        <taxon>Glomerellaceae</taxon>
        <taxon>Colletotrichum</taxon>
        <taxon>Colletotrichum destructivum species complex</taxon>
    </lineage>
</organism>
<feature type="region of interest" description="Disordered" evidence="1">
    <location>
        <begin position="132"/>
        <end position="302"/>
    </location>
</feature>
<reference evidence="2 3" key="1">
    <citation type="journal article" date="2019" name="PLoS ONE">
        <title>Comparative genome analysis indicates high evolutionary potential of pathogenicity genes in Colletotrichum tanaceti.</title>
        <authorList>
            <person name="Lelwala R.V."/>
            <person name="Korhonen P.K."/>
            <person name="Young N.D."/>
            <person name="Scott J.B."/>
            <person name="Ades P.A."/>
            <person name="Gasser R.B."/>
            <person name="Taylor P.W.J."/>
        </authorList>
    </citation>
    <scope>NUCLEOTIDE SEQUENCE [LARGE SCALE GENOMIC DNA]</scope>
    <source>
        <strain evidence="2">BRIP57314</strain>
    </source>
</reference>
<keyword evidence="3" id="KW-1185">Reference proteome</keyword>
<evidence type="ECO:0000313" key="2">
    <source>
        <dbReference type="EMBL" id="TKW48471.1"/>
    </source>
</evidence>
<sequence>MASSPPTIRGNPTLTRLHKQSLTGETASELGTSCPPWVSVILGVESVPVRSQFGWIRIPRLFSLSRHHLATPSGPTYRQEGGIHQPPPTTPGDLHLSKPPSGHTCPFPKPMSVMNRPALQLQDLQVLQEQHVRQMREGLQQQQRQHQRQHQRQQRQQDDGLPRGGAAPTPSHGGERGLQDFNYNGRVRNSDRPSDRASSGVLGQHHPRRSSFSIYSNYSSYSSSPDGAGGGRDREGGGARAGGVGGSGGVGVGGGDSRGVGRGVPPPRPPRSPPPPLPLPFPHIEQPRRQPDMVVPPAPRTADTVNTIGTEATAVAGTESVRQVRQPPPTYGMQPQDPYSRVRLADEERRRRRRRQEEASRARSQQEIDMAHITGGRSMRALSVFACCAFFWYRCLMDEDF</sequence>
<feature type="region of interest" description="Disordered" evidence="1">
    <location>
        <begin position="72"/>
        <end position="113"/>
    </location>
</feature>
<dbReference type="EMBL" id="PJEX01000985">
    <property type="protein sequence ID" value="TKW48471.1"/>
    <property type="molecule type" value="Genomic_DNA"/>
</dbReference>
<proteinExistence type="predicted"/>
<accession>A0A4U6WZ97</accession>
<evidence type="ECO:0000313" key="3">
    <source>
        <dbReference type="Proteomes" id="UP000310108"/>
    </source>
</evidence>